<dbReference type="InterPro" id="IPR051554">
    <property type="entry name" value="Acetyltransferase_Eis"/>
</dbReference>
<proteinExistence type="predicted"/>
<dbReference type="SUPFAM" id="SSF55729">
    <property type="entry name" value="Acyl-CoA N-acyltransferases (Nat)"/>
    <property type="match status" value="1"/>
</dbReference>
<dbReference type="PANTHER" id="PTHR37817:SF1">
    <property type="entry name" value="N-ACETYLTRANSFERASE EIS"/>
    <property type="match status" value="1"/>
</dbReference>
<evidence type="ECO:0000313" key="2">
    <source>
        <dbReference type="EMBL" id="HAV93133.1"/>
    </source>
</evidence>
<dbReference type="InterPro" id="IPR000182">
    <property type="entry name" value="GNAT_dom"/>
</dbReference>
<feature type="domain" description="N-acetyltransferase" evidence="1">
    <location>
        <begin position="3"/>
        <end position="161"/>
    </location>
</feature>
<dbReference type="AlphaFoldDB" id="A0A350HC67"/>
<gene>
    <name evidence="2" type="ORF">DCW38_08150</name>
</gene>
<dbReference type="Gene3D" id="3.40.630.30">
    <property type="match status" value="2"/>
</dbReference>
<dbReference type="Pfam" id="PF17668">
    <property type="entry name" value="Acetyltransf_17"/>
    <property type="match status" value="1"/>
</dbReference>
<dbReference type="PROSITE" id="PS51186">
    <property type="entry name" value="GNAT"/>
    <property type="match status" value="1"/>
</dbReference>
<dbReference type="Gene3D" id="3.30.1050.10">
    <property type="entry name" value="SCP2 sterol-binding domain"/>
    <property type="match status" value="1"/>
</dbReference>
<dbReference type="EMBL" id="DMZY01000243">
    <property type="protein sequence ID" value="HAV93133.1"/>
    <property type="molecule type" value="Genomic_DNA"/>
</dbReference>
<protein>
    <recommendedName>
        <fullName evidence="1">N-acetyltransferase domain-containing protein</fullName>
    </recommendedName>
</protein>
<dbReference type="PANTHER" id="PTHR37817">
    <property type="entry name" value="N-ACETYLTRANSFERASE EIS"/>
    <property type="match status" value="1"/>
</dbReference>
<dbReference type="InterPro" id="IPR025559">
    <property type="entry name" value="Eis_dom"/>
</dbReference>
<name>A0A350HC67_UNCW3</name>
<dbReference type="InterPro" id="IPR036527">
    <property type="entry name" value="SCP2_sterol-bd_dom_sf"/>
</dbReference>
<dbReference type="Pfam" id="PF13530">
    <property type="entry name" value="SCP2_2"/>
    <property type="match status" value="1"/>
</dbReference>
<evidence type="ECO:0000313" key="3">
    <source>
        <dbReference type="Proteomes" id="UP000264062"/>
    </source>
</evidence>
<dbReference type="InterPro" id="IPR016181">
    <property type="entry name" value="Acyl_CoA_acyltransferase"/>
</dbReference>
<reference evidence="2 3" key="1">
    <citation type="journal article" date="2018" name="Nat. Biotechnol.">
        <title>A standardized bacterial taxonomy based on genome phylogeny substantially revises the tree of life.</title>
        <authorList>
            <person name="Parks D.H."/>
            <person name="Chuvochina M."/>
            <person name="Waite D.W."/>
            <person name="Rinke C."/>
            <person name="Skarshewski A."/>
            <person name="Chaumeil P.A."/>
            <person name="Hugenholtz P."/>
        </authorList>
    </citation>
    <scope>NUCLEOTIDE SEQUENCE [LARGE SCALE GENOMIC DNA]</scope>
    <source>
        <strain evidence="2">UBA9956</strain>
    </source>
</reference>
<dbReference type="GO" id="GO:0030649">
    <property type="term" value="P:aminoglycoside antibiotic catabolic process"/>
    <property type="evidence" value="ECO:0007669"/>
    <property type="project" value="TreeGrafter"/>
</dbReference>
<dbReference type="GO" id="GO:0034069">
    <property type="term" value="F:aminoglycoside N-acetyltransferase activity"/>
    <property type="evidence" value="ECO:0007669"/>
    <property type="project" value="TreeGrafter"/>
</dbReference>
<dbReference type="SUPFAM" id="SSF55718">
    <property type="entry name" value="SCP-like"/>
    <property type="match status" value="1"/>
</dbReference>
<comment type="caution">
    <text evidence="2">The sequence shown here is derived from an EMBL/GenBank/DDBJ whole genome shotgun (WGS) entry which is preliminary data.</text>
</comment>
<evidence type="ECO:0000259" key="1">
    <source>
        <dbReference type="PROSITE" id="PS51186"/>
    </source>
</evidence>
<dbReference type="Pfam" id="PF13527">
    <property type="entry name" value="Acetyltransf_9"/>
    <property type="match status" value="1"/>
</dbReference>
<dbReference type="Proteomes" id="UP000264062">
    <property type="component" value="Unassembled WGS sequence"/>
</dbReference>
<dbReference type="InterPro" id="IPR041380">
    <property type="entry name" value="Acetyltransf_17"/>
</dbReference>
<organism evidence="2 3">
    <name type="scientific">candidate division WOR-3 bacterium</name>
    <dbReference type="NCBI Taxonomy" id="2052148"/>
    <lineage>
        <taxon>Bacteria</taxon>
        <taxon>Bacteria division WOR-3</taxon>
    </lineage>
</organism>
<sequence>MKKVIRKLEQKEIKLFTEIVSTAYPGIKLTTKQEKDSFIKRIGKILKESKNVQCFGIFDDKELIGGALYYKFRMNNRGEIIDMAGIGLVAISLLHKKEHAAKDLLSHFLNHFKDKKFRIASLYAFNPEFYRKMGFCFGTRFYRYQIKPASFTDYSMKSHLRYATFEDVRKIHECYEEFHRNNHGTCSKHKKSFEASFKSGEIKYLVYEENAKIKAYMIFSQKDISKENFLRQVLEIQRLIINEPRAYKEFSTFLHSQKDQIDRIIIDSHDFDFIHLLNDPRDASENILPVVAHQFATDNTAMMYRILEPKMFIEDILKIKKPEGRFDFTLKIKDTFIKKNNISLNIHISKNKSVVSMGKLSDFVIGIDILNLASWLMGVIDLRKLYSYGLIELDSKEKRKTKEIESMLADIQETIGFDTHPICLTPF</sequence>
<accession>A0A350HC67</accession>